<evidence type="ECO:0000313" key="2">
    <source>
        <dbReference type="EMBL" id="KGM97506.1"/>
    </source>
</evidence>
<proteinExistence type="predicted"/>
<dbReference type="EMBL" id="JENJ01000009">
    <property type="protein sequence ID" value="KGM97506.1"/>
    <property type="molecule type" value="Genomic_DNA"/>
</dbReference>
<dbReference type="OrthoDB" id="8736147at2"/>
<gene>
    <name evidence="2" type="ORF">Z968_03015</name>
</gene>
<comment type="caution">
    <text evidence="2">The sequence shown here is derived from an EMBL/GenBank/DDBJ whole genome shotgun (WGS) entry which is preliminary data.</text>
</comment>
<dbReference type="SUPFAM" id="SSF56059">
    <property type="entry name" value="Glutathione synthetase ATP-binding domain-like"/>
    <property type="match status" value="1"/>
</dbReference>
<evidence type="ECO:0000313" key="3">
    <source>
        <dbReference type="Proteomes" id="UP000030012"/>
    </source>
</evidence>
<dbReference type="InterPro" id="IPR039523">
    <property type="entry name" value="RimK-rel_E_lig_ATP-grasp"/>
</dbReference>
<sequence length="369" mass="43415">MSFSNFKKTFIGIKLRELRYRYIYKNTDTGIKRALERYKKCTNKKPMKQIKKEIALCKKYWGFYPFHYFRYNLYKKDKDLKQKDLLNYVPEFYFYNLLINENYNKKYSVLLSDKNLTEDLFRSRNIKQPETIGKVVGGNLYDNCWNSLGFNEFIEKLIIRKPNKIFIKPANGYGGSGIYIFNREKDYFINKAGDILDEKFLTDISIKSDYIIQCGLKQQEHISRIYDKSINTFRIATENIKGKVRVVCATLRFGKDGKEVDNSGQNGIILGIDELNGKCKEFAITEQEDIYYKHPDSGFEFKNINLKQWDDLKKFAEESARKLPEFTYIGWDIALTDEGPIAIEANLEFGLDHFQVTLGGVKEKFRIKI</sequence>
<name>A0A0A0IAY7_CLONO</name>
<dbReference type="Pfam" id="PF14397">
    <property type="entry name" value="ATPgrasp_ST"/>
    <property type="match status" value="1"/>
</dbReference>
<organism evidence="2 3">
    <name type="scientific">Clostridium novyi A str. 4552</name>
    <dbReference type="NCBI Taxonomy" id="1444289"/>
    <lineage>
        <taxon>Bacteria</taxon>
        <taxon>Bacillati</taxon>
        <taxon>Bacillota</taxon>
        <taxon>Clostridia</taxon>
        <taxon>Eubacteriales</taxon>
        <taxon>Clostridiaceae</taxon>
        <taxon>Clostridium</taxon>
    </lineage>
</organism>
<dbReference type="RefSeq" id="WP_039253089.1">
    <property type="nucleotide sequence ID" value="NZ_JENJ01000009.1"/>
</dbReference>
<protein>
    <recommendedName>
        <fullName evidence="1">Alpha-L-glutamate ligase-related protein ATP-grasp domain-containing protein</fullName>
    </recommendedName>
</protein>
<reference evidence="2 3" key="1">
    <citation type="submission" date="2014-01" db="EMBL/GenBank/DDBJ databases">
        <title>Plasmidome dynamics in the species complex Clostridium novyi sensu lato converts strains of independent lineages into distinctly different pathogens.</title>
        <authorList>
            <person name="Skarin H."/>
            <person name="Segerman B."/>
        </authorList>
    </citation>
    <scope>NUCLEOTIDE SEQUENCE [LARGE SCALE GENOMIC DNA]</scope>
    <source>
        <strain evidence="2 3">4552</strain>
    </source>
</reference>
<accession>A0A0A0IAY7</accession>
<feature type="domain" description="Alpha-L-glutamate ligase-related protein ATP-grasp" evidence="1">
    <location>
        <begin position="99"/>
        <end position="357"/>
    </location>
</feature>
<evidence type="ECO:0000259" key="1">
    <source>
        <dbReference type="Pfam" id="PF14397"/>
    </source>
</evidence>
<dbReference type="Proteomes" id="UP000030012">
    <property type="component" value="Unassembled WGS sequence"/>
</dbReference>
<dbReference type="AlphaFoldDB" id="A0A0A0IAY7"/>